<evidence type="ECO:0000256" key="4">
    <source>
        <dbReference type="ARBA" id="ARBA00022525"/>
    </source>
</evidence>
<dbReference type="EMBL" id="JANIIK010000115">
    <property type="protein sequence ID" value="KAJ3589446.1"/>
    <property type="molecule type" value="Genomic_DNA"/>
</dbReference>
<feature type="signal peptide" evidence="14">
    <location>
        <begin position="1"/>
        <end position="20"/>
    </location>
</feature>
<dbReference type="GO" id="GO:0005543">
    <property type="term" value="F:phospholipid binding"/>
    <property type="evidence" value="ECO:0007669"/>
    <property type="project" value="TreeGrafter"/>
</dbReference>
<evidence type="ECO:0000256" key="3">
    <source>
        <dbReference type="ARBA" id="ARBA00022448"/>
    </source>
</evidence>
<comment type="subcellular location">
    <subcellularLocation>
        <location evidence="1">Secreted</location>
    </subcellularLocation>
</comment>
<dbReference type="GO" id="GO:0034362">
    <property type="term" value="C:low-density lipoprotein particle"/>
    <property type="evidence" value="ECO:0007669"/>
    <property type="project" value="TreeGrafter"/>
</dbReference>
<dbReference type="SUPFAM" id="SSF58113">
    <property type="entry name" value="Apolipoprotein A-I"/>
    <property type="match status" value="1"/>
</dbReference>
<evidence type="ECO:0008006" key="17">
    <source>
        <dbReference type="Google" id="ProtNLM"/>
    </source>
</evidence>
<comment type="function">
    <text evidence="13">Participates in the reverse transport of cholesterol from tissues to the liver for excretion by promoting cholesterol efflux from tissues and by acting as a cofactor for the lecithin cholesterol acyltransferase (LCAT).</text>
</comment>
<dbReference type="Gene3D" id="1.20.5.20">
    <property type="match status" value="1"/>
</dbReference>
<dbReference type="Proteomes" id="UP001148018">
    <property type="component" value="Unassembled WGS sequence"/>
</dbReference>
<comment type="caution">
    <text evidence="15">The sequence shown here is derived from an EMBL/GenBank/DDBJ whole genome shotgun (WGS) entry which is preliminary data.</text>
</comment>
<evidence type="ECO:0000313" key="15">
    <source>
        <dbReference type="EMBL" id="KAJ3589446.1"/>
    </source>
</evidence>
<dbReference type="InterPro" id="IPR050163">
    <property type="entry name" value="Apolipoprotein_A1/A4/E"/>
</dbReference>
<dbReference type="PANTHER" id="PTHR18976">
    <property type="entry name" value="APOLIPOPROTEIN"/>
    <property type="match status" value="1"/>
</dbReference>
<keyword evidence="5" id="KW-0153">Cholesterol metabolism</keyword>
<evidence type="ECO:0000256" key="12">
    <source>
        <dbReference type="ARBA" id="ARBA00023221"/>
    </source>
</evidence>
<keyword evidence="3" id="KW-0813">Transport</keyword>
<evidence type="ECO:0000256" key="2">
    <source>
        <dbReference type="ARBA" id="ARBA00008788"/>
    </source>
</evidence>
<keyword evidence="12" id="KW-0753">Steroid metabolism</keyword>
<feature type="chain" id="PRO_5040151719" description="Apolipoprotein A-I" evidence="14">
    <location>
        <begin position="21"/>
        <end position="258"/>
    </location>
</feature>
<dbReference type="AlphaFoldDB" id="A0A9Q0DJG3"/>
<gene>
    <name evidence="15" type="ORF">NHX12_010291</name>
</gene>
<keyword evidence="8" id="KW-0345">HDL</keyword>
<dbReference type="GO" id="GO:0033344">
    <property type="term" value="P:cholesterol efflux"/>
    <property type="evidence" value="ECO:0007669"/>
    <property type="project" value="TreeGrafter"/>
</dbReference>
<reference evidence="15" key="1">
    <citation type="submission" date="2022-07" db="EMBL/GenBank/DDBJ databases">
        <title>Chromosome-level genome of Muraenolepis orangiensis.</title>
        <authorList>
            <person name="Kim J."/>
        </authorList>
    </citation>
    <scope>NUCLEOTIDE SEQUENCE</scope>
    <source>
        <strain evidence="15">KU_S4_2022</strain>
        <tissue evidence="15">Muscle</tissue>
    </source>
</reference>
<accession>A0A9Q0DJG3</accession>
<evidence type="ECO:0000256" key="9">
    <source>
        <dbReference type="ARBA" id="ARBA00023055"/>
    </source>
</evidence>
<dbReference type="PANTHER" id="PTHR18976:SF11">
    <property type="entry name" value="APOLIPOPROTEIN A-I"/>
    <property type="match status" value="1"/>
</dbReference>
<dbReference type="GO" id="GO:0055090">
    <property type="term" value="P:acylglycerol homeostasis"/>
    <property type="evidence" value="ECO:0007669"/>
    <property type="project" value="TreeGrafter"/>
</dbReference>
<keyword evidence="9" id="KW-0445">Lipid transport</keyword>
<evidence type="ECO:0000256" key="10">
    <source>
        <dbReference type="ARBA" id="ARBA00023098"/>
    </source>
</evidence>
<evidence type="ECO:0000256" key="11">
    <source>
        <dbReference type="ARBA" id="ARBA00023166"/>
    </source>
</evidence>
<keyword evidence="4" id="KW-0964">Secreted</keyword>
<evidence type="ECO:0000256" key="14">
    <source>
        <dbReference type="SAM" id="SignalP"/>
    </source>
</evidence>
<sequence length="258" mass="29819">MKCVALALTLLLAVGSQARAMQSDDPNQLDVIRDTAMVYLNQVKDSALKTLDHLDGTEYAEYKVKLSQSLDQLNEYARTMAPYSVAFSTQFVEGARLMQERALADIEDLRLRLEPRRLELHSMLQQQTEEYRAKLEPIFQEYVNQNQERMDALKVRLQPLLEDMRAKMEANVEETKTKVMPMVEDVRGKLMERLEQLRTMASPYMDEYQEQLSDAVRGAKDKIAPHTQDLQAKLEPYMEDLKTKLMSIYQSFADTIKA</sequence>
<comment type="similarity">
    <text evidence="2">Belongs to the apolipoprotein A1/A4/E family.</text>
</comment>
<keyword evidence="16" id="KW-1185">Reference proteome</keyword>
<proteinExistence type="inferred from homology"/>
<evidence type="ECO:0000256" key="1">
    <source>
        <dbReference type="ARBA" id="ARBA00004613"/>
    </source>
</evidence>
<organism evidence="15 16">
    <name type="scientific">Muraenolepis orangiensis</name>
    <name type="common">Patagonian moray cod</name>
    <dbReference type="NCBI Taxonomy" id="630683"/>
    <lineage>
        <taxon>Eukaryota</taxon>
        <taxon>Metazoa</taxon>
        <taxon>Chordata</taxon>
        <taxon>Craniata</taxon>
        <taxon>Vertebrata</taxon>
        <taxon>Euteleostomi</taxon>
        <taxon>Actinopterygii</taxon>
        <taxon>Neopterygii</taxon>
        <taxon>Teleostei</taxon>
        <taxon>Neoteleostei</taxon>
        <taxon>Acanthomorphata</taxon>
        <taxon>Zeiogadaria</taxon>
        <taxon>Gadariae</taxon>
        <taxon>Gadiformes</taxon>
        <taxon>Muraenolepidoidei</taxon>
        <taxon>Muraenolepididae</taxon>
        <taxon>Muraenolepis</taxon>
    </lineage>
</organism>
<keyword evidence="7" id="KW-0677">Repeat</keyword>
<dbReference type="GO" id="GO:0034361">
    <property type="term" value="C:very-low-density lipoprotein particle"/>
    <property type="evidence" value="ECO:0007669"/>
    <property type="project" value="TreeGrafter"/>
</dbReference>
<dbReference type="Gene3D" id="1.20.120.20">
    <property type="entry name" value="Apolipoprotein"/>
    <property type="match status" value="2"/>
</dbReference>
<keyword evidence="10" id="KW-0443">Lipid metabolism</keyword>
<name>A0A9Q0DJG3_9TELE</name>
<dbReference type="GO" id="GO:0042157">
    <property type="term" value="P:lipoprotein metabolic process"/>
    <property type="evidence" value="ECO:0007669"/>
    <property type="project" value="InterPro"/>
</dbReference>
<keyword evidence="6 14" id="KW-0732">Signal</keyword>
<dbReference type="GO" id="GO:1903561">
    <property type="term" value="C:extracellular vesicle"/>
    <property type="evidence" value="ECO:0007669"/>
    <property type="project" value="TreeGrafter"/>
</dbReference>
<evidence type="ECO:0000256" key="6">
    <source>
        <dbReference type="ARBA" id="ARBA00022729"/>
    </source>
</evidence>
<protein>
    <recommendedName>
        <fullName evidence="17">Apolipoprotein A-I</fullName>
    </recommendedName>
</protein>
<dbReference type="GO" id="GO:0042627">
    <property type="term" value="C:chylomicron"/>
    <property type="evidence" value="ECO:0007669"/>
    <property type="project" value="TreeGrafter"/>
</dbReference>
<evidence type="ECO:0000313" key="16">
    <source>
        <dbReference type="Proteomes" id="UP001148018"/>
    </source>
</evidence>
<dbReference type="OrthoDB" id="8727817at2759"/>
<evidence type="ECO:0000256" key="7">
    <source>
        <dbReference type="ARBA" id="ARBA00022737"/>
    </source>
</evidence>
<evidence type="ECO:0000256" key="5">
    <source>
        <dbReference type="ARBA" id="ARBA00022548"/>
    </source>
</evidence>
<evidence type="ECO:0000256" key="13">
    <source>
        <dbReference type="ARBA" id="ARBA00037506"/>
    </source>
</evidence>
<dbReference type="Pfam" id="PF01442">
    <property type="entry name" value="Apolipoprotein"/>
    <property type="match status" value="1"/>
</dbReference>
<dbReference type="InterPro" id="IPR000074">
    <property type="entry name" value="ApoA_E"/>
</dbReference>
<dbReference type="GO" id="GO:0033700">
    <property type="term" value="P:phospholipid efflux"/>
    <property type="evidence" value="ECO:0007669"/>
    <property type="project" value="TreeGrafter"/>
</dbReference>
<dbReference type="GO" id="GO:0034364">
    <property type="term" value="C:high-density lipoprotein particle"/>
    <property type="evidence" value="ECO:0007669"/>
    <property type="project" value="UniProtKB-KW"/>
</dbReference>
<keyword evidence="11" id="KW-1207">Sterol metabolism</keyword>
<dbReference type="GO" id="GO:0060228">
    <property type="term" value="F:phosphatidylcholine-sterol O-acyltransferase activator activity"/>
    <property type="evidence" value="ECO:0007669"/>
    <property type="project" value="TreeGrafter"/>
</dbReference>
<dbReference type="GO" id="GO:0008203">
    <property type="term" value="P:cholesterol metabolic process"/>
    <property type="evidence" value="ECO:0007669"/>
    <property type="project" value="UniProtKB-KW"/>
</dbReference>
<dbReference type="GO" id="GO:0120020">
    <property type="term" value="F:cholesterol transfer activity"/>
    <property type="evidence" value="ECO:0007669"/>
    <property type="project" value="TreeGrafter"/>
</dbReference>
<evidence type="ECO:0000256" key="8">
    <source>
        <dbReference type="ARBA" id="ARBA00022850"/>
    </source>
</evidence>